<organism evidence="2 3">
    <name type="scientific">Phytohabitans houttuyneae</name>
    <dbReference type="NCBI Taxonomy" id="1076126"/>
    <lineage>
        <taxon>Bacteria</taxon>
        <taxon>Bacillati</taxon>
        <taxon>Actinomycetota</taxon>
        <taxon>Actinomycetes</taxon>
        <taxon>Micromonosporales</taxon>
        <taxon>Micromonosporaceae</taxon>
    </lineage>
</organism>
<protein>
    <recommendedName>
        <fullName evidence="1">NadR/Ttd14 AAA domain-containing protein</fullName>
    </recommendedName>
</protein>
<feature type="domain" description="NadR/Ttd14 AAA" evidence="1">
    <location>
        <begin position="5"/>
        <end position="144"/>
    </location>
</feature>
<evidence type="ECO:0000313" key="3">
    <source>
        <dbReference type="Proteomes" id="UP000482800"/>
    </source>
</evidence>
<comment type="caution">
    <text evidence="2">The sequence shown here is derived from an EMBL/GenBank/DDBJ whole genome shotgun (WGS) entry which is preliminary data.</text>
</comment>
<reference evidence="2 3" key="1">
    <citation type="submission" date="2020-03" db="EMBL/GenBank/DDBJ databases">
        <title>Whole genome shotgun sequence of Phytohabitans houttuyneae NBRC 108639.</title>
        <authorList>
            <person name="Komaki H."/>
            <person name="Tamura T."/>
        </authorList>
    </citation>
    <scope>NUCLEOTIDE SEQUENCE [LARGE SCALE GENOMIC DNA]</scope>
    <source>
        <strain evidence="2 3">NBRC 108639</strain>
    </source>
</reference>
<evidence type="ECO:0000259" key="1">
    <source>
        <dbReference type="Pfam" id="PF13521"/>
    </source>
</evidence>
<dbReference type="Pfam" id="PF13521">
    <property type="entry name" value="AAA_28"/>
    <property type="match status" value="1"/>
</dbReference>
<keyword evidence="3" id="KW-1185">Reference proteome</keyword>
<accession>A0A6V8KHU1</accession>
<gene>
    <name evidence="2" type="ORF">Phou_062110</name>
</gene>
<name>A0A6V8KHU1_9ACTN</name>
<dbReference type="InterPro" id="IPR038727">
    <property type="entry name" value="NadR/Ttd14_AAA_dom"/>
</dbReference>
<dbReference type="AlphaFoldDB" id="A0A6V8KHU1"/>
<dbReference type="SUPFAM" id="SSF52540">
    <property type="entry name" value="P-loop containing nucleoside triphosphate hydrolases"/>
    <property type="match status" value="1"/>
</dbReference>
<dbReference type="EMBL" id="BLPF01000002">
    <property type="protein sequence ID" value="GFJ82031.1"/>
    <property type="molecule type" value="Genomic_DNA"/>
</dbReference>
<sequence>MIIGLEGVSCVGKTTLARALARRLDAHVVPCYYHAAPDPAQLPPPDSETAEAQLAALTVLLPVEALRREAALAAAGRGQVVILDRTVDTLLAHAHAVGRLHGYDCDAAARALILAHPIVVPDLTLLLHACDGERSRRAARRVNMPPLFYDSTFAGYFTEHFSDPLVPQLVPVATDAGPDAVADQAAAIVRQHRATRMGAAA</sequence>
<evidence type="ECO:0000313" key="2">
    <source>
        <dbReference type="EMBL" id="GFJ82031.1"/>
    </source>
</evidence>
<dbReference type="InterPro" id="IPR027417">
    <property type="entry name" value="P-loop_NTPase"/>
</dbReference>
<dbReference type="RefSeq" id="WP_173062015.1">
    <property type="nucleotide sequence ID" value="NZ_BAABGO010000057.1"/>
</dbReference>
<reference evidence="2 3" key="2">
    <citation type="submission" date="2020-03" db="EMBL/GenBank/DDBJ databases">
        <authorList>
            <person name="Ichikawa N."/>
            <person name="Kimura A."/>
            <person name="Kitahashi Y."/>
            <person name="Uohara A."/>
        </authorList>
    </citation>
    <scope>NUCLEOTIDE SEQUENCE [LARGE SCALE GENOMIC DNA]</scope>
    <source>
        <strain evidence="2 3">NBRC 108639</strain>
    </source>
</reference>
<dbReference type="Proteomes" id="UP000482800">
    <property type="component" value="Unassembled WGS sequence"/>
</dbReference>
<proteinExistence type="predicted"/>
<dbReference type="Gene3D" id="3.40.50.300">
    <property type="entry name" value="P-loop containing nucleotide triphosphate hydrolases"/>
    <property type="match status" value="1"/>
</dbReference>